<evidence type="ECO:0000259" key="2">
    <source>
        <dbReference type="Pfam" id="PF00296"/>
    </source>
</evidence>
<name>A0A4Q2RY85_9ACTN</name>
<dbReference type="OrthoDB" id="180193at2"/>
<dbReference type="EMBL" id="SDWT01000001">
    <property type="protein sequence ID" value="RYB92889.1"/>
    <property type="molecule type" value="Genomic_DNA"/>
</dbReference>
<dbReference type="PANTHER" id="PTHR43244:SF1">
    <property type="entry name" value="5,10-METHYLENETETRAHYDROMETHANOPTERIN REDUCTASE"/>
    <property type="match status" value="1"/>
</dbReference>
<accession>A0A4Q2RY85</accession>
<dbReference type="InterPro" id="IPR011251">
    <property type="entry name" value="Luciferase-like_dom"/>
</dbReference>
<dbReference type="InterPro" id="IPR036661">
    <property type="entry name" value="Luciferase-like_sf"/>
</dbReference>
<dbReference type="SUPFAM" id="SSF51679">
    <property type="entry name" value="Bacterial luciferase-like"/>
    <property type="match status" value="1"/>
</dbReference>
<protein>
    <submittedName>
        <fullName evidence="3">LLM class F420-dependent oxidoreductase</fullName>
    </submittedName>
</protein>
<dbReference type="NCBIfam" id="TIGR03557">
    <property type="entry name" value="F420_G6P_family"/>
    <property type="match status" value="1"/>
</dbReference>
<proteinExistence type="predicted"/>
<keyword evidence="4" id="KW-1185">Reference proteome</keyword>
<dbReference type="InterPro" id="IPR050564">
    <property type="entry name" value="F420-G6PD/mer"/>
</dbReference>
<evidence type="ECO:0000256" key="1">
    <source>
        <dbReference type="ARBA" id="ARBA00023002"/>
    </source>
</evidence>
<gene>
    <name evidence="3" type="ORF">EUA93_00085</name>
</gene>
<keyword evidence="1" id="KW-0560">Oxidoreductase</keyword>
<evidence type="ECO:0000313" key="4">
    <source>
        <dbReference type="Proteomes" id="UP000294071"/>
    </source>
</evidence>
<organism evidence="3 4">
    <name type="scientific">Nocardioides oleivorans</name>
    <dbReference type="NCBI Taxonomy" id="273676"/>
    <lineage>
        <taxon>Bacteria</taxon>
        <taxon>Bacillati</taxon>
        <taxon>Actinomycetota</taxon>
        <taxon>Actinomycetes</taxon>
        <taxon>Propionibacteriales</taxon>
        <taxon>Nocardioidaceae</taxon>
        <taxon>Nocardioides</taxon>
    </lineage>
</organism>
<dbReference type="GO" id="GO:0016705">
    <property type="term" value="F:oxidoreductase activity, acting on paired donors, with incorporation or reduction of molecular oxygen"/>
    <property type="evidence" value="ECO:0007669"/>
    <property type="project" value="InterPro"/>
</dbReference>
<evidence type="ECO:0000313" key="3">
    <source>
        <dbReference type="EMBL" id="RYB92889.1"/>
    </source>
</evidence>
<reference evidence="3 4" key="1">
    <citation type="submission" date="2019-01" db="EMBL/GenBank/DDBJ databases">
        <title>Novel species of Nocardioides.</title>
        <authorList>
            <person name="Liu Q."/>
            <person name="Xin Y.-H."/>
        </authorList>
    </citation>
    <scope>NUCLEOTIDE SEQUENCE [LARGE SCALE GENOMIC DNA]</scope>
    <source>
        <strain evidence="3 4">CGMCC 4.6882</strain>
    </source>
</reference>
<comment type="caution">
    <text evidence="3">The sequence shown here is derived from an EMBL/GenBank/DDBJ whole genome shotgun (WGS) entry which is preliminary data.</text>
</comment>
<dbReference type="RefSeq" id="WP_129397800.1">
    <property type="nucleotide sequence ID" value="NZ_SDWT01000001.1"/>
</dbReference>
<dbReference type="Proteomes" id="UP000294071">
    <property type="component" value="Unassembled WGS sequence"/>
</dbReference>
<feature type="domain" description="Luciferase-like" evidence="2">
    <location>
        <begin position="3"/>
        <end position="296"/>
    </location>
</feature>
<sequence length="328" mass="35422">MTRFGYTLMTEQSGPRQLVDYAVAAERTGFDFEVMSDHYSPWLTEQGHAPYAWTVLGAVAQATERVDLMTYVTCPTLRYHPAVVAQKAATLQLLAEGRFTLGLGSGENLNEHVVGGGWPAIAERQDMLAEAIEVIRALHTGELVDHRGEFFQVDSARIWDLPDEGVDIGVAVAGKRGIERFAPLADHLVAVEPKTEIVEQWNAVDGAPTIGSGARAVGQIPICWDPDEDAAVARAHEQFRWFGGGWSVNADLPTPAGFAGATQFVRPEDVADAIPCGPDLDQVVEAVSDYWEAGFTDVALVQIGDEGQDRFLAEAAGPLLEKLRAAAP</sequence>
<dbReference type="PANTHER" id="PTHR43244">
    <property type="match status" value="1"/>
</dbReference>
<dbReference type="Pfam" id="PF00296">
    <property type="entry name" value="Bac_luciferase"/>
    <property type="match status" value="1"/>
</dbReference>
<dbReference type="AlphaFoldDB" id="A0A4Q2RY85"/>
<dbReference type="Gene3D" id="3.20.20.30">
    <property type="entry name" value="Luciferase-like domain"/>
    <property type="match status" value="1"/>
</dbReference>
<dbReference type="InterPro" id="IPR019945">
    <property type="entry name" value="F420_G6P_DH-rel"/>
</dbReference>
<dbReference type="CDD" id="cd01097">
    <property type="entry name" value="Tetrahydromethanopterin_reductase"/>
    <property type="match status" value="1"/>
</dbReference>